<comment type="caution">
    <text evidence="3">The sequence shown here is derived from an EMBL/GenBank/DDBJ whole genome shotgun (WGS) entry which is preliminary data.</text>
</comment>
<reference evidence="3 4" key="1">
    <citation type="submission" date="2024-10" db="EMBL/GenBank/DDBJ databases">
        <authorList>
            <person name="Kim D."/>
        </authorList>
    </citation>
    <scope>NUCLEOTIDE SEQUENCE [LARGE SCALE GENOMIC DNA]</scope>
    <source>
        <strain evidence="3">BH-2024</strain>
    </source>
</reference>
<feature type="domain" description="VQ" evidence="2">
    <location>
        <begin position="48"/>
        <end position="70"/>
    </location>
</feature>
<dbReference type="Proteomes" id="UP001620626">
    <property type="component" value="Unassembled WGS sequence"/>
</dbReference>
<evidence type="ECO:0000256" key="1">
    <source>
        <dbReference type="SAM" id="SignalP"/>
    </source>
</evidence>
<dbReference type="EMBL" id="JBICBT010001111">
    <property type="protein sequence ID" value="KAL3082333.1"/>
    <property type="molecule type" value="Genomic_DNA"/>
</dbReference>
<evidence type="ECO:0000259" key="2">
    <source>
        <dbReference type="Pfam" id="PF05678"/>
    </source>
</evidence>
<gene>
    <name evidence="3" type="ORF">niasHT_038749</name>
</gene>
<dbReference type="Pfam" id="PF05678">
    <property type="entry name" value="VQ"/>
    <property type="match status" value="1"/>
</dbReference>
<keyword evidence="4" id="KW-1185">Reference proteome</keyword>
<accession>A0ABD2IS11</accession>
<dbReference type="InterPro" id="IPR008889">
    <property type="entry name" value="VQ"/>
</dbReference>
<feature type="chain" id="PRO_5044744451" description="VQ domain-containing protein" evidence="1">
    <location>
        <begin position="29"/>
        <end position="206"/>
    </location>
</feature>
<dbReference type="AlphaFoldDB" id="A0ABD2IS11"/>
<feature type="signal peptide" evidence="1">
    <location>
        <begin position="1"/>
        <end position="28"/>
    </location>
</feature>
<sequence length="206" mass="22229">MNAQFAAVPMLAIVLLVCVLLYSTICEAAPKKDKGKGKTNEAAPKKDKRYSVAANDFRSTVQHLTGKDATGSNINLQGTSTLFRPEAVRPDNSTSYNAWLSQLPAAGSSGSTPFNTNQQAVGQQYLTGNNATRSNTTLGDRSTLLRQTSDFGLTVLESSGIYPQQEGGSAASSTDYFQPHETANLYYGGRLNSQKKSDFLPSKWFN</sequence>
<proteinExistence type="predicted"/>
<name>A0ABD2IS11_9BILA</name>
<protein>
    <recommendedName>
        <fullName evidence="2">VQ domain-containing protein</fullName>
    </recommendedName>
</protein>
<organism evidence="3 4">
    <name type="scientific">Heterodera trifolii</name>
    <dbReference type="NCBI Taxonomy" id="157864"/>
    <lineage>
        <taxon>Eukaryota</taxon>
        <taxon>Metazoa</taxon>
        <taxon>Ecdysozoa</taxon>
        <taxon>Nematoda</taxon>
        <taxon>Chromadorea</taxon>
        <taxon>Rhabditida</taxon>
        <taxon>Tylenchina</taxon>
        <taxon>Tylenchomorpha</taxon>
        <taxon>Tylenchoidea</taxon>
        <taxon>Heteroderidae</taxon>
        <taxon>Heteroderinae</taxon>
        <taxon>Heterodera</taxon>
    </lineage>
</organism>
<evidence type="ECO:0000313" key="3">
    <source>
        <dbReference type="EMBL" id="KAL3082333.1"/>
    </source>
</evidence>
<keyword evidence="1" id="KW-0732">Signal</keyword>
<evidence type="ECO:0000313" key="4">
    <source>
        <dbReference type="Proteomes" id="UP001620626"/>
    </source>
</evidence>